<dbReference type="AlphaFoldDB" id="A0A7W9IF50"/>
<dbReference type="InterPro" id="IPR012551">
    <property type="entry name" value="DUF1707_SHOCT-like"/>
</dbReference>
<name>A0A7W9IF50_9ACTN</name>
<protein>
    <recommendedName>
        <fullName evidence="2">DUF1707 domain-containing protein</fullName>
    </recommendedName>
</protein>
<dbReference type="Pfam" id="PF08044">
    <property type="entry name" value="DUF1707"/>
    <property type="match status" value="1"/>
</dbReference>
<dbReference type="Proteomes" id="UP000540685">
    <property type="component" value="Unassembled WGS sequence"/>
</dbReference>
<comment type="caution">
    <text evidence="3">The sequence shown here is derived from an EMBL/GenBank/DDBJ whole genome shotgun (WGS) entry which is preliminary data.</text>
</comment>
<evidence type="ECO:0000313" key="3">
    <source>
        <dbReference type="EMBL" id="MBB5819589.1"/>
    </source>
</evidence>
<dbReference type="RefSeq" id="WP_184538266.1">
    <property type="nucleotide sequence ID" value="NZ_JACHMP010000001.1"/>
</dbReference>
<keyword evidence="1" id="KW-0812">Transmembrane</keyword>
<keyword evidence="1" id="KW-0472">Membrane</keyword>
<dbReference type="PANTHER" id="PTHR40763:SF4">
    <property type="entry name" value="DUF1707 DOMAIN-CONTAINING PROTEIN"/>
    <property type="match status" value="1"/>
</dbReference>
<keyword evidence="4" id="KW-1185">Reference proteome</keyword>
<organism evidence="3 4">
    <name type="scientific">Streptosporangium becharense</name>
    <dbReference type="NCBI Taxonomy" id="1816182"/>
    <lineage>
        <taxon>Bacteria</taxon>
        <taxon>Bacillati</taxon>
        <taxon>Actinomycetota</taxon>
        <taxon>Actinomycetes</taxon>
        <taxon>Streptosporangiales</taxon>
        <taxon>Streptosporangiaceae</taxon>
        <taxon>Streptosporangium</taxon>
    </lineage>
</organism>
<feature type="transmembrane region" description="Helical" evidence="1">
    <location>
        <begin position="88"/>
        <end position="107"/>
    </location>
</feature>
<evidence type="ECO:0000256" key="1">
    <source>
        <dbReference type="SAM" id="Phobius"/>
    </source>
</evidence>
<dbReference type="EMBL" id="JACHMP010000001">
    <property type="protein sequence ID" value="MBB5819589.1"/>
    <property type="molecule type" value="Genomic_DNA"/>
</dbReference>
<feature type="domain" description="DUF1707" evidence="2">
    <location>
        <begin position="7"/>
        <end position="59"/>
    </location>
</feature>
<evidence type="ECO:0000259" key="2">
    <source>
        <dbReference type="Pfam" id="PF08044"/>
    </source>
</evidence>
<evidence type="ECO:0000313" key="4">
    <source>
        <dbReference type="Proteomes" id="UP000540685"/>
    </source>
</evidence>
<proteinExistence type="predicted"/>
<keyword evidence="1" id="KW-1133">Transmembrane helix</keyword>
<dbReference type="PANTHER" id="PTHR40763">
    <property type="entry name" value="MEMBRANE PROTEIN-RELATED"/>
    <property type="match status" value="1"/>
</dbReference>
<accession>A0A7W9IF50</accession>
<feature type="transmembrane region" description="Helical" evidence="1">
    <location>
        <begin position="119"/>
        <end position="139"/>
    </location>
</feature>
<gene>
    <name evidence="3" type="ORF">F4562_002651</name>
</gene>
<reference evidence="3 4" key="1">
    <citation type="submission" date="2020-08" db="EMBL/GenBank/DDBJ databases">
        <title>Sequencing the genomes of 1000 actinobacteria strains.</title>
        <authorList>
            <person name="Klenk H.-P."/>
        </authorList>
    </citation>
    <scope>NUCLEOTIDE SEQUENCE [LARGE SCALE GENOMIC DNA]</scope>
    <source>
        <strain evidence="3 4">DSM 46887</strain>
    </source>
</reference>
<sequence>MAVEPGMRASDDDRDRVASVLREHYAQGRLDSEEFGERLERLYASKTYGELATLTSDLPDVDLSRLPAAAPAPSKDVAPKEDQRGLTAAWGAWAMASSVNWGIWFIIGATDGFDFPYPWPLWVMGPWGIILLISTIVGGQGKGRNQR</sequence>